<evidence type="ECO:0000256" key="1">
    <source>
        <dbReference type="SAM" id="MobiDB-lite"/>
    </source>
</evidence>
<evidence type="ECO:0008006" key="4">
    <source>
        <dbReference type="Google" id="ProtNLM"/>
    </source>
</evidence>
<comment type="caution">
    <text evidence="2">The sequence shown here is derived from an EMBL/GenBank/DDBJ whole genome shotgun (WGS) entry which is preliminary data.</text>
</comment>
<organism evidence="2 3">
    <name type="scientific">Colletotrichum liriopes</name>
    <dbReference type="NCBI Taxonomy" id="708192"/>
    <lineage>
        <taxon>Eukaryota</taxon>
        <taxon>Fungi</taxon>
        <taxon>Dikarya</taxon>
        <taxon>Ascomycota</taxon>
        <taxon>Pezizomycotina</taxon>
        <taxon>Sordariomycetes</taxon>
        <taxon>Hypocreomycetidae</taxon>
        <taxon>Glomerellales</taxon>
        <taxon>Glomerellaceae</taxon>
        <taxon>Colletotrichum</taxon>
        <taxon>Colletotrichum spaethianum species complex</taxon>
    </lineage>
</organism>
<reference evidence="2 3" key="1">
    <citation type="submission" date="2021-07" db="EMBL/GenBank/DDBJ databases">
        <title>Genome data of Colletotrichum spaethianum.</title>
        <authorList>
            <person name="Utami Y.D."/>
            <person name="Hiruma K."/>
        </authorList>
    </citation>
    <scope>NUCLEOTIDE SEQUENCE [LARGE SCALE GENOMIC DNA]</scope>
    <source>
        <strain evidence="2 3">MAFF 242679</strain>
    </source>
</reference>
<evidence type="ECO:0000313" key="3">
    <source>
        <dbReference type="Proteomes" id="UP001055172"/>
    </source>
</evidence>
<feature type="region of interest" description="Disordered" evidence="1">
    <location>
        <begin position="374"/>
        <end position="397"/>
    </location>
</feature>
<feature type="region of interest" description="Disordered" evidence="1">
    <location>
        <begin position="129"/>
        <end position="175"/>
    </location>
</feature>
<evidence type="ECO:0000313" key="2">
    <source>
        <dbReference type="EMBL" id="GJC79911.1"/>
    </source>
</evidence>
<dbReference type="AlphaFoldDB" id="A0AA37GGC3"/>
<keyword evidence="3" id="KW-1185">Reference proteome</keyword>
<accession>A0AA37GGC3</accession>
<dbReference type="Proteomes" id="UP001055172">
    <property type="component" value="Unassembled WGS sequence"/>
</dbReference>
<protein>
    <recommendedName>
        <fullName evidence="4">DNA repair protein</fullName>
    </recommendedName>
</protein>
<sequence>MSPSQFIPARSSRHRVACIALYRALVREARAIPLPDDVLRKGTQNPIPRLVKKAFGRNRTETSYRIVFSALGTGYNVGFSLPFSSLGSRSRAKANVTASLQFLNLFKAAQTPNSKEHSQIIAHLREKKLRDAKSEAGKPPPRPPRPERPKWPPLLQRTSKDDEPPTYISPRFPVPRENLTGARRVPHVAITAEGIAFLRQKKLQDHSVALYVQQKTRIKRRTMDLLLSSMREDMPWAADEDRWEEIVKKEMQAARRQETWETRVRGERPDDQDRLAAGGREREVPDRLRQGESYGQMVTENWKFASKRLDDLMAQQAARAKAFVEIRKAEKEMLEKDNDTYLSRGHRWMVDTPEKKMERHKQFRMDFRTAKIERKAKRREKNKWRRVRGLEPAPVAV</sequence>
<proteinExistence type="predicted"/>
<dbReference type="EMBL" id="BPPX01000004">
    <property type="protein sequence ID" value="GJC79911.1"/>
    <property type="molecule type" value="Genomic_DNA"/>
</dbReference>
<feature type="compositionally biased region" description="Basic residues" evidence="1">
    <location>
        <begin position="374"/>
        <end position="387"/>
    </location>
</feature>
<feature type="region of interest" description="Disordered" evidence="1">
    <location>
        <begin position="258"/>
        <end position="282"/>
    </location>
</feature>
<name>A0AA37GGC3_9PEZI</name>
<gene>
    <name evidence="2" type="ORF">ColLi_02749</name>
</gene>